<gene>
    <name evidence="2" type="ORF">SAMN04488568_103221</name>
</gene>
<name>A0A1G9PGJ7_9PROT</name>
<reference evidence="2 3" key="1">
    <citation type="submission" date="2016-10" db="EMBL/GenBank/DDBJ databases">
        <authorList>
            <person name="de Groot N.N."/>
        </authorList>
    </citation>
    <scope>NUCLEOTIDE SEQUENCE [LARGE SCALE GENOMIC DNA]</scope>
    <source>
        <strain evidence="2 3">DSM 16077</strain>
    </source>
</reference>
<dbReference type="EMBL" id="FNHG01000003">
    <property type="protein sequence ID" value="SDL97621.1"/>
    <property type="molecule type" value="Genomic_DNA"/>
</dbReference>
<evidence type="ECO:0000313" key="3">
    <source>
        <dbReference type="Proteomes" id="UP000199759"/>
    </source>
</evidence>
<proteinExistence type="predicted"/>
<dbReference type="GO" id="GO:0036088">
    <property type="term" value="P:D-serine catabolic process"/>
    <property type="evidence" value="ECO:0007669"/>
    <property type="project" value="TreeGrafter"/>
</dbReference>
<dbReference type="Proteomes" id="UP000199759">
    <property type="component" value="Unassembled WGS sequence"/>
</dbReference>
<evidence type="ECO:0000259" key="1">
    <source>
        <dbReference type="Pfam" id="PF01168"/>
    </source>
</evidence>
<dbReference type="SUPFAM" id="SSF51419">
    <property type="entry name" value="PLP-binding barrel"/>
    <property type="match status" value="1"/>
</dbReference>
<dbReference type="InterPro" id="IPR029066">
    <property type="entry name" value="PLP-binding_barrel"/>
</dbReference>
<dbReference type="Pfam" id="PF01168">
    <property type="entry name" value="Ala_racemase_N"/>
    <property type="match status" value="1"/>
</dbReference>
<dbReference type="Gene3D" id="3.20.20.10">
    <property type="entry name" value="Alanine racemase"/>
    <property type="match status" value="1"/>
</dbReference>
<dbReference type="STRING" id="144026.SAMN04488568_103221"/>
<dbReference type="AlphaFoldDB" id="A0A1G9PGJ7"/>
<evidence type="ECO:0000313" key="2">
    <source>
        <dbReference type="EMBL" id="SDL97621.1"/>
    </source>
</evidence>
<sequence>MSETLAARIKNNLTRRRLIIGGAGLAAVSAAALARPRDHSGPRDGYFLNLQSALIGAGITTPTLVVDKARLNANIDTLMAALPAGMGYRIVTKSLPSPGLIEHVRQRSGTHRLMTFNLPMLKSLMTRMPDTDQLLGKPLPVAAAATCFDGSDAAPDGAAQRVQWLIDTPARLAQYGELAASRDVVLRINIELDVGLHRGGFVAGETLRTALETLRDNPNLRFAGFMGYEPHIPALPKAFGLRDRARASAWQAYNEALEIAATVFDADAMAAITRNAAGSPTYRLYHDTHIANEVSVGSALVKPTDFDTELLAPHQPAAFIATPVLKTAAGVRIPGIEFAGPAMRLWDPNRAETVFIYGGHWLAHPVDPPGLAFNETFGRSSNQEMLNAGTGLDIAPDDFVFFRPSQSEAVFLQFGDIAVYDGGAITDRWSVFAASA</sequence>
<organism evidence="2 3">
    <name type="scientific">Maricaulis salignorans</name>
    <dbReference type="NCBI Taxonomy" id="144026"/>
    <lineage>
        <taxon>Bacteria</taxon>
        <taxon>Pseudomonadati</taxon>
        <taxon>Pseudomonadota</taxon>
        <taxon>Alphaproteobacteria</taxon>
        <taxon>Maricaulales</taxon>
        <taxon>Maricaulaceae</taxon>
        <taxon>Maricaulis</taxon>
    </lineage>
</organism>
<dbReference type="InterPro" id="IPR001608">
    <property type="entry name" value="Ala_racemase_N"/>
</dbReference>
<dbReference type="PANTHER" id="PTHR28004:SF2">
    <property type="entry name" value="D-SERINE DEHYDRATASE"/>
    <property type="match status" value="1"/>
</dbReference>
<dbReference type="InterPro" id="IPR051466">
    <property type="entry name" value="D-amino_acid_metab_enzyme"/>
</dbReference>
<dbReference type="PANTHER" id="PTHR28004">
    <property type="entry name" value="ZGC:162816-RELATED"/>
    <property type="match status" value="1"/>
</dbReference>
<dbReference type="GO" id="GO:0008721">
    <property type="term" value="F:D-serine ammonia-lyase activity"/>
    <property type="evidence" value="ECO:0007669"/>
    <property type="project" value="TreeGrafter"/>
</dbReference>
<keyword evidence="3" id="KW-1185">Reference proteome</keyword>
<feature type="domain" description="Alanine racemase N-terminal" evidence="1">
    <location>
        <begin position="66"/>
        <end position="301"/>
    </location>
</feature>
<dbReference type="RefSeq" id="WP_176780252.1">
    <property type="nucleotide sequence ID" value="NZ_FNHG01000003.1"/>
</dbReference>
<accession>A0A1G9PGJ7</accession>
<protein>
    <submittedName>
        <fullName evidence="2">D-serine deaminase, pyridoxal phosphate-dependent</fullName>
    </submittedName>
</protein>